<dbReference type="GO" id="GO:0000455">
    <property type="term" value="P:enzyme-directed rRNA pseudouridine synthesis"/>
    <property type="evidence" value="ECO:0007669"/>
    <property type="project" value="TreeGrafter"/>
</dbReference>
<reference evidence="4" key="1">
    <citation type="submission" date="2021-02" db="EMBL/GenBank/DDBJ databases">
        <title>First Annotated Genome of the Yellow-green Alga Tribonema minus.</title>
        <authorList>
            <person name="Mahan K.M."/>
        </authorList>
    </citation>
    <scope>NUCLEOTIDE SEQUENCE</scope>
    <source>
        <strain evidence="4">UTEX B ZZ1240</strain>
    </source>
</reference>
<dbReference type="CDD" id="cd02869">
    <property type="entry name" value="PseudoU_synth_RluA_like"/>
    <property type="match status" value="1"/>
</dbReference>
<dbReference type="InterPro" id="IPR050188">
    <property type="entry name" value="RluA_PseudoU_synthase"/>
</dbReference>
<proteinExistence type="inferred from homology"/>
<feature type="region of interest" description="Disordered" evidence="2">
    <location>
        <begin position="354"/>
        <end position="391"/>
    </location>
</feature>
<dbReference type="Gene3D" id="3.30.2350.10">
    <property type="entry name" value="Pseudouridine synthase"/>
    <property type="match status" value="1"/>
</dbReference>
<dbReference type="InterPro" id="IPR020103">
    <property type="entry name" value="PsdUridine_synth_cat_dom_sf"/>
</dbReference>
<dbReference type="PANTHER" id="PTHR21600">
    <property type="entry name" value="MITOCHONDRIAL RNA PSEUDOURIDINE SYNTHASE"/>
    <property type="match status" value="1"/>
</dbReference>
<dbReference type="AlphaFoldDB" id="A0A836CLS8"/>
<dbReference type="GO" id="GO:0003723">
    <property type="term" value="F:RNA binding"/>
    <property type="evidence" value="ECO:0007669"/>
    <property type="project" value="InterPro"/>
</dbReference>
<name>A0A836CLS8_9STRA</name>
<dbReference type="InterPro" id="IPR006145">
    <property type="entry name" value="PsdUridine_synth_RsuA/RluA"/>
</dbReference>
<accession>A0A836CLS8</accession>
<comment type="caution">
    <text evidence="4">The sequence shown here is derived from an EMBL/GenBank/DDBJ whole genome shotgun (WGS) entry which is preliminary data.</text>
</comment>
<dbReference type="PANTHER" id="PTHR21600:SF87">
    <property type="entry name" value="RNA PSEUDOURIDYLATE SYNTHASE DOMAIN-CONTAINING PROTEIN 1"/>
    <property type="match status" value="1"/>
</dbReference>
<dbReference type="GO" id="GO:0009982">
    <property type="term" value="F:pseudouridine synthase activity"/>
    <property type="evidence" value="ECO:0007669"/>
    <property type="project" value="InterPro"/>
</dbReference>
<dbReference type="EMBL" id="JAFCMP010000041">
    <property type="protein sequence ID" value="KAG5189983.1"/>
    <property type="molecule type" value="Genomic_DNA"/>
</dbReference>
<protein>
    <submittedName>
        <fullName evidence="4">Pseudouridine synthase</fullName>
    </submittedName>
</protein>
<organism evidence="4 5">
    <name type="scientific">Tribonema minus</name>
    <dbReference type="NCBI Taxonomy" id="303371"/>
    <lineage>
        <taxon>Eukaryota</taxon>
        <taxon>Sar</taxon>
        <taxon>Stramenopiles</taxon>
        <taxon>Ochrophyta</taxon>
        <taxon>PX clade</taxon>
        <taxon>Xanthophyceae</taxon>
        <taxon>Tribonematales</taxon>
        <taxon>Tribonemataceae</taxon>
        <taxon>Tribonema</taxon>
    </lineage>
</organism>
<dbReference type="SUPFAM" id="SSF55120">
    <property type="entry name" value="Pseudouridine synthase"/>
    <property type="match status" value="1"/>
</dbReference>
<evidence type="ECO:0000313" key="4">
    <source>
        <dbReference type="EMBL" id="KAG5189983.1"/>
    </source>
</evidence>
<evidence type="ECO:0000313" key="5">
    <source>
        <dbReference type="Proteomes" id="UP000664859"/>
    </source>
</evidence>
<gene>
    <name evidence="4" type="ORF">JKP88DRAFT_352892</name>
</gene>
<evidence type="ECO:0000256" key="1">
    <source>
        <dbReference type="ARBA" id="ARBA00010876"/>
    </source>
</evidence>
<evidence type="ECO:0000259" key="3">
    <source>
        <dbReference type="Pfam" id="PF00849"/>
    </source>
</evidence>
<sequence>MRKIGSTADFEVVQSMEVAERPPHVPADVRRGETGEWPMLLPMYLYAAHPDTFPSISAAKKAVRRQELLLNDGEANVSARVNPGDRLKRLARTKPATTAALFVKPHLSLPIVYEDDYIAVVVKPPGMPVHGTKMEEGAPPRDKKARGPVPSLRTAIAHCLKPSAATDAVLRRPQHAHRLDGPTGGLMVCAKTRPALQNLSIAFQERRVHKRYRALVTGHLEGSGTISTPLSGKPSETEYSVLDELRVQSLFSGTITTVDLWPKTGRHHQLRKHLASLNVPILGDKRYHPADQAETLLRGEGLFLWALELKFDHPITGEALNLTIEEPEKFTKWREKEQRRWEKLSSVPKKVKLGAEGEAPCGDDVAGGAEEAYQDNSDSDDAEEFEVSDAE</sequence>
<evidence type="ECO:0000256" key="2">
    <source>
        <dbReference type="SAM" id="MobiDB-lite"/>
    </source>
</evidence>
<comment type="similarity">
    <text evidence="1">Belongs to the pseudouridine synthase RluA family.</text>
</comment>
<dbReference type="Proteomes" id="UP000664859">
    <property type="component" value="Unassembled WGS sequence"/>
</dbReference>
<keyword evidence="5" id="KW-1185">Reference proteome</keyword>
<dbReference type="OrthoDB" id="424794at2759"/>
<feature type="domain" description="Pseudouridine synthase RsuA/RluA-like" evidence="3">
    <location>
        <begin position="118"/>
        <end position="276"/>
    </location>
</feature>
<dbReference type="Pfam" id="PF00849">
    <property type="entry name" value="PseudoU_synth_2"/>
    <property type="match status" value="1"/>
</dbReference>
<feature type="compositionally biased region" description="Acidic residues" evidence="2">
    <location>
        <begin position="377"/>
        <end position="391"/>
    </location>
</feature>